<sequence length="64" mass="7258">MPEQFINCPQCHGGIYGSLTNKKADDLIVCPHCRAVSFYAEACRSRIVALRRPRRARQPVSQQN</sequence>
<reference evidence="1 2" key="1">
    <citation type="submission" date="2024-09" db="EMBL/GenBank/DDBJ databases">
        <authorList>
            <person name="Sun Q."/>
            <person name="Mori K."/>
        </authorList>
    </citation>
    <scope>NUCLEOTIDE SEQUENCE [LARGE SCALE GENOMIC DNA]</scope>
    <source>
        <strain evidence="1 2">ATCC 51285</strain>
    </source>
</reference>
<gene>
    <name evidence="1" type="ORF">ACFFLH_00150</name>
</gene>
<evidence type="ECO:0000313" key="2">
    <source>
        <dbReference type="Proteomes" id="UP001589628"/>
    </source>
</evidence>
<keyword evidence="2" id="KW-1185">Reference proteome</keyword>
<name>A0ABV5Z6C2_9GAMM</name>
<organism evidence="1 2">
    <name type="scientific">Balneatrix alpica</name>
    <dbReference type="NCBI Taxonomy" id="75684"/>
    <lineage>
        <taxon>Bacteria</taxon>
        <taxon>Pseudomonadati</taxon>
        <taxon>Pseudomonadota</taxon>
        <taxon>Gammaproteobacteria</taxon>
        <taxon>Oceanospirillales</taxon>
        <taxon>Balneatrichaceae</taxon>
        <taxon>Balneatrix</taxon>
    </lineage>
</organism>
<accession>A0ABV5Z6C2</accession>
<dbReference type="SUPFAM" id="SSF161219">
    <property type="entry name" value="CHY zinc finger-like"/>
    <property type="match status" value="1"/>
</dbReference>
<proteinExistence type="predicted"/>
<protein>
    <submittedName>
        <fullName evidence="1">Uncharacterized protein</fullName>
    </submittedName>
</protein>
<comment type="caution">
    <text evidence="1">The sequence shown here is derived from an EMBL/GenBank/DDBJ whole genome shotgun (WGS) entry which is preliminary data.</text>
</comment>
<dbReference type="Proteomes" id="UP001589628">
    <property type="component" value="Unassembled WGS sequence"/>
</dbReference>
<dbReference type="RefSeq" id="WP_027313526.1">
    <property type="nucleotide sequence ID" value="NZ_JAUESS010000002.1"/>
</dbReference>
<dbReference type="EMBL" id="JBHLZN010000001">
    <property type="protein sequence ID" value="MFB9884827.1"/>
    <property type="molecule type" value="Genomic_DNA"/>
</dbReference>
<dbReference type="InterPro" id="IPR037274">
    <property type="entry name" value="Znf_CHY_sf"/>
</dbReference>
<evidence type="ECO:0000313" key="1">
    <source>
        <dbReference type="EMBL" id="MFB9884827.1"/>
    </source>
</evidence>